<dbReference type="EMBL" id="BSXN01000252">
    <property type="protein sequence ID" value="GME67788.1"/>
    <property type="molecule type" value="Genomic_DNA"/>
</dbReference>
<dbReference type="AlphaFoldDB" id="A0A9W6SZ48"/>
<keyword evidence="3" id="KW-1185">Reference proteome</keyword>
<evidence type="ECO:0000256" key="1">
    <source>
        <dbReference type="SAM" id="SignalP"/>
    </source>
</evidence>
<proteinExistence type="predicted"/>
<feature type="signal peptide" evidence="1">
    <location>
        <begin position="1"/>
        <end position="17"/>
    </location>
</feature>
<evidence type="ECO:0000313" key="2">
    <source>
        <dbReference type="EMBL" id="GME67788.1"/>
    </source>
</evidence>
<organism evidence="2 3">
    <name type="scientific">Candida boidinii</name>
    <name type="common">Yeast</name>
    <dbReference type="NCBI Taxonomy" id="5477"/>
    <lineage>
        <taxon>Eukaryota</taxon>
        <taxon>Fungi</taxon>
        <taxon>Dikarya</taxon>
        <taxon>Ascomycota</taxon>
        <taxon>Saccharomycotina</taxon>
        <taxon>Pichiomycetes</taxon>
        <taxon>Pichiales</taxon>
        <taxon>Pichiaceae</taxon>
        <taxon>Ogataea</taxon>
        <taxon>Ogataea/Candida clade</taxon>
    </lineage>
</organism>
<reference evidence="2" key="1">
    <citation type="submission" date="2023-04" db="EMBL/GenBank/DDBJ databases">
        <title>Candida boidinii NBRC 10035.</title>
        <authorList>
            <person name="Ichikawa N."/>
            <person name="Sato H."/>
            <person name="Tonouchi N."/>
        </authorList>
    </citation>
    <scope>NUCLEOTIDE SEQUENCE</scope>
    <source>
        <strain evidence="2">NBRC 10035</strain>
    </source>
</reference>
<gene>
    <name evidence="2" type="ORF">Cboi02_000115300</name>
</gene>
<comment type="caution">
    <text evidence="2">The sequence shown here is derived from an EMBL/GenBank/DDBJ whole genome shotgun (WGS) entry which is preliminary data.</text>
</comment>
<protein>
    <submittedName>
        <fullName evidence="2">Unnamed protein product</fullName>
    </submittedName>
</protein>
<accession>A0A9W6SZ48</accession>
<sequence length="88" mass="8361">MQFTVVAATLFAAQALAEVSAVWATATALSTTTSTETSCADTVTDCPAKKAGNGTESASTYEGAAAGVSGSFAAVAGAALVAGAVLGL</sequence>
<dbReference type="Proteomes" id="UP001165120">
    <property type="component" value="Unassembled WGS sequence"/>
</dbReference>
<keyword evidence="1" id="KW-0732">Signal</keyword>
<name>A0A9W6SZ48_CANBO</name>
<feature type="chain" id="PRO_5040772176" evidence="1">
    <location>
        <begin position="18"/>
        <end position="88"/>
    </location>
</feature>
<evidence type="ECO:0000313" key="3">
    <source>
        <dbReference type="Proteomes" id="UP001165120"/>
    </source>
</evidence>